<evidence type="ECO:0000256" key="1">
    <source>
        <dbReference type="ARBA" id="ARBA00004141"/>
    </source>
</evidence>
<proteinExistence type="inferred from homology"/>
<dbReference type="Pfam" id="PF04138">
    <property type="entry name" value="GtrA_DPMS_TM"/>
    <property type="match status" value="1"/>
</dbReference>
<keyword evidence="3 6" id="KW-0812">Transmembrane</keyword>
<name>A0ABW4LRE1_9BACI</name>
<comment type="similarity">
    <text evidence="2">Belongs to the GtrA family.</text>
</comment>
<reference evidence="9" key="1">
    <citation type="journal article" date="2019" name="Int. J. Syst. Evol. Microbiol.">
        <title>The Global Catalogue of Microorganisms (GCM) 10K type strain sequencing project: providing services to taxonomists for standard genome sequencing and annotation.</title>
        <authorList>
            <consortium name="The Broad Institute Genomics Platform"/>
            <consortium name="The Broad Institute Genome Sequencing Center for Infectious Disease"/>
            <person name="Wu L."/>
            <person name="Ma J."/>
        </authorList>
    </citation>
    <scope>NUCLEOTIDE SEQUENCE [LARGE SCALE GENOMIC DNA]</scope>
    <source>
        <strain evidence="9">CCUG 49339</strain>
    </source>
</reference>
<evidence type="ECO:0000256" key="2">
    <source>
        <dbReference type="ARBA" id="ARBA00009399"/>
    </source>
</evidence>
<keyword evidence="5 6" id="KW-0472">Membrane</keyword>
<comment type="caution">
    <text evidence="8">The sequence shown here is derived from an EMBL/GenBank/DDBJ whole genome shotgun (WGS) entry which is preliminary data.</text>
</comment>
<evidence type="ECO:0000313" key="8">
    <source>
        <dbReference type="EMBL" id="MFD1737627.1"/>
    </source>
</evidence>
<dbReference type="PANTHER" id="PTHR38459:SF1">
    <property type="entry name" value="PROPHAGE BACTOPRENOL-LINKED GLUCOSE TRANSLOCASE HOMOLOG"/>
    <property type="match status" value="1"/>
</dbReference>
<evidence type="ECO:0000256" key="5">
    <source>
        <dbReference type="ARBA" id="ARBA00023136"/>
    </source>
</evidence>
<feature type="domain" description="GtrA/DPMS transmembrane" evidence="7">
    <location>
        <begin position="13"/>
        <end position="126"/>
    </location>
</feature>
<evidence type="ECO:0000256" key="6">
    <source>
        <dbReference type="SAM" id="Phobius"/>
    </source>
</evidence>
<gene>
    <name evidence="8" type="ORF">ACFSCX_13855</name>
</gene>
<sequence length="131" mass="15087">MLVRNSLVNKFMRYSLVGILCTSIYFLSMFIFVELLNIKPLLGSCISFVLMTIFSYVLNKSYTFGGSYSHAQFVKFITVATIGFFMNFGIMYLIISVLSLHYFIGELVTVIVIPLVNFFLNNYWTFSDKSK</sequence>
<feature type="transmembrane region" description="Helical" evidence="6">
    <location>
        <begin position="12"/>
        <end position="32"/>
    </location>
</feature>
<evidence type="ECO:0000256" key="4">
    <source>
        <dbReference type="ARBA" id="ARBA00022989"/>
    </source>
</evidence>
<protein>
    <submittedName>
        <fullName evidence="8">GtrA family protein</fullName>
    </submittedName>
</protein>
<feature type="transmembrane region" description="Helical" evidence="6">
    <location>
        <begin position="38"/>
        <end position="58"/>
    </location>
</feature>
<feature type="transmembrane region" description="Helical" evidence="6">
    <location>
        <begin position="101"/>
        <end position="120"/>
    </location>
</feature>
<dbReference type="Proteomes" id="UP001597214">
    <property type="component" value="Unassembled WGS sequence"/>
</dbReference>
<dbReference type="PANTHER" id="PTHR38459">
    <property type="entry name" value="PROPHAGE BACTOPRENOL-LINKED GLUCOSE TRANSLOCASE HOMOLOG"/>
    <property type="match status" value="1"/>
</dbReference>
<organism evidence="8 9">
    <name type="scientific">Bacillus salitolerans</name>
    <dbReference type="NCBI Taxonomy" id="1437434"/>
    <lineage>
        <taxon>Bacteria</taxon>
        <taxon>Bacillati</taxon>
        <taxon>Bacillota</taxon>
        <taxon>Bacilli</taxon>
        <taxon>Bacillales</taxon>
        <taxon>Bacillaceae</taxon>
        <taxon>Bacillus</taxon>
    </lineage>
</organism>
<evidence type="ECO:0000256" key="3">
    <source>
        <dbReference type="ARBA" id="ARBA00022692"/>
    </source>
</evidence>
<keyword evidence="4 6" id="KW-1133">Transmembrane helix</keyword>
<feature type="transmembrane region" description="Helical" evidence="6">
    <location>
        <begin position="73"/>
        <end position="95"/>
    </location>
</feature>
<dbReference type="InterPro" id="IPR051401">
    <property type="entry name" value="GtrA_CellWall_Glycosyl"/>
</dbReference>
<comment type="subcellular location">
    <subcellularLocation>
        <location evidence="1">Membrane</location>
        <topology evidence="1">Multi-pass membrane protein</topology>
    </subcellularLocation>
</comment>
<dbReference type="EMBL" id="JBHUEM010000021">
    <property type="protein sequence ID" value="MFD1737627.1"/>
    <property type="molecule type" value="Genomic_DNA"/>
</dbReference>
<dbReference type="RefSeq" id="WP_377928846.1">
    <property type="nucleotide sequence ID" value="NZ_JBHUEM010000021.1"/>
</dbReference>
<dbReference type="InterPro" id="IPR007267">
    <property type="entry name" value="GtrA_DPMS_TM"/>
</dbReference>
<evidence type="ECO:0000259" key="7">
    <source>
        <dbReference type="Pfam" id="PF04138"/>
    </source>
</evidence>
<keyword evidence="9" id="KW-1185">Reference proteome</keyword>
<accession>A0ABW4LRE1</accession>
<evidence type="ECO:0000313" key="9">
    <source>
        <dbReference type="Proteomes" id="UP001597214"/>
    </source>
</evidence>